<dbReference type="EMBL" id="CAJOBA010003326">
    <property type="protein sequence ID" value="CAF3678117.1"/>
    <property type="molecule type" value="Genomic_DNA"/>
</dbReference>
<proteinExistence type="predicted"/>
<evidence type="ECO:0000313" key="4">
    <source>
        <dbReference type="EMBL" id="CAF3816676.1"/>
    </source>
</evidence>
<reference evidence="2" key="1">
    <citation type="submission" date="2021-02" db="EMBL/GenBank/DDBJ databases">
        <authorList>
            <person name="Nowell W R."/>
        </authorList>
    </citation>
    <scope>NUCLEOTIDE SEQUENCE</scope>
</reference>
<comment type="caution">
    <text evidence="2">The sequence shown here is derived from an EMBL/GenBank/DDBJ whole genome shotgun (WGS) entry which is preliminary data.</text>
</comment>
<accession>A0A814K2I2</accession>
<name>A0A814K2I2_9BILA</name>
<dbReference type="Proteomes" id="UP000663829">
    <property type="component" value="Unassembled WGS sequence"/>
</dbReference>
<organism evidence="2 5">
    <name type="scientific">Didymodactylos carnosus</name>
    <dbReference type="NCBI Taxonomy" id="1234261"/>
    <lineage>
        <taxon>Eukaryota</taxon>
        <taxon>Metazoa</taxon>
        <taxon>Spiralia</taxon>
        <taxon>Gnathifera</taxon>
        <taxon>Rotifera</taxon>
        <taxon>Eurotatoria</taxon>
        <taxon>Bdelloidea</taxon>
        <taxon>Philodinida</taxon>
        <taxon>Philodinidae</taxon>
        <taxon>Didymodactylos</taxon>
    </lineage>
</organism>
<gene>
    <name evidence="2" type="ORF">GPM918_LOCUS16073</name>
    <name evidence="1" type="ORF">OVA965_LOCUS9414</name>
    <name evidence="4" type="ORF">SRO942_LOCUS16075</name>
    <name evidence="3" type="ORF">TMI583_LOCUS9410</name>
</gene>
<dbReference type="AlphaFoldDB" id="A0A814K2I2"/>
<evidence type="ECO:0000313" key="5">
    <source>
        <dbReference type="Proteomes" id="UP000663829"/>
    </source>
</evidence>
<keyword evidence="5" id="KW-1185">Reference proteome</keyword>
<evidence type="ECO:0000313" key="3">
    <source>
        <dbReference type="EMBL" id="CAF3678117.1"/>
    </source>
</evidence>
<evidence type="ECO:0000313" key="2">
    <source>
        <dbReference type="EMBL" id="CAF1046851.1"/>
    </source>
</evidence>
<dbReference type="EMBL" id="CAJNOK010003325">
    <property type="protein sequence ID" value="CAF0896809.1"/>
    <property type="molecule type" value="Genomic_DNA"/>
</dbReference>
<protein>
    <submittedName>
        <fullName evidence="2">Uncharacterized protein</fullName>
    </submittedName>
</protein>
<evidence type="ECO:0000313" key="1">
    <source>
        <dbReference type="EMBL" id="CAF0896809.1"/>
    </source>
</evidence>
<dbReference type="EMBL" id="CAJOBC010004152">
    <property type="protein sequence ID" value="CAF3816676.1"/>
    <property type="molecule type" value="Genomic_DNA"/>
</dbReference>
<dbReference type="Proteomes" id="UP000681722">
    <property type="component" value="Unassembled WGS sequence"/>
</dbReference>
<dbReference type="Proteomes" id="UP000682733">
    <property type="component" value="Unassembled WGS sequence"/>
</dbReference>
<sequence>MKPGEWGRSYPEMVSAVSTKLGNIKNEIINCELTNADVRKHQDEFYQNLGAKLTAMDQIRELKEHINSDIINVNTTNQECTEALKKKIERMASAAVDIMERVRLTIRDYDQFRLYYDNLLCFEKYVNAPNIDAGELKENMERRVFGKVAVLQKLANEASDASQIANSLINLRREEVIPKRRGKIEIGICLLIISKELTESQLASTRPFWLSTHLDQEE</sequence>
<dbReference type="Proteomes" id="UP000677228">
    <property type="component" value="Unassembled WGS sequence"/>
</dbReference>
<dbReference type="EMBL" id="CAJNOQ010004151">
    <property type="protein sequence ID" value="CAF1046851.1"/>
    <property type="molecule type" value="Genomic_DNA"/>
</dbReference>